<keyword evidence="1" id="KW-0812">Transmembrane</keyword>
<dbReference type="EMBL" id="JAICCE010000009">
    <property type="protein sequence ID" value="KAG9273065.1"/>
    <property type="molecule type" value="Genomic_DNA"/>
</dbReference>
<name>A0A8T2LTZ3_ASTMX</name>
<reference evidence="2 3" key="1">
    <citation type="submission" date="2021-07" db="EMBL/GenBank/DDBJ databases">
        <authorList>
            <person name="Imarazene B."/>
            <person name="Zahm M."/>
            <person name="Klopp C."/>
            <person name="Cabau C."/>
            <person name="Beille S."/>
            <person name="Jouanno E."/>
            <person name="Castinel A."/>
            <person name="Lluch J."/>
            <person name="Gil L."/>
            <person name="Kuchtly C."/>
            <person name="Lopez Roques C."/>
            <person name="Donnadieu C."/>
            <person name="Parrinello H."/>
            <person name="Journot L."/>
            <person name="Du K."/>
            <person name="Schartl M."/>
            <person name="Retaux S."/>
            <person name="Guiguen Y."/>
        </authorList>
    </citation>
    <scope>NUCLEOTIDE SEQUENCE [LARGE SCALE GENOMIC DNA]</scope>
    <source>
        <strain evidence="2">Pach_M1</strain>
        <tissue evidence="2">Testis</tissue>
    </source>
</reference>
<dbReference type="InterPro" id="IPR029170">
    <property type="entry name" value="FAM180"/>
</dbReference>
<dbReference type="PANTHER" id="PTHR34034">
    <property type="entry name" value="PROTEIN FAM180A-RELATED"/>
    <property type="match status" value="1"/>
</dbReference>
<sequence>MPMIMLPWKIITVSLFYCIFVRAAYPRRRERWYSRPARTASLVNPVLQNSIEDANLLFEILLTGLQFEDERSLLSVQDEELASLRQTHKLKVICEDILPKTLPEVRRLTFALGQGVGAFKKEDFERIVLTLVYTARQMAQANTGHQRDAWSESFISLYKAIKQDLTS</sequence>
<accession>A0A8T2LTZ3</accession>
<protein>
    <submittedName>
        <fullName evidence="2">Protein FAM180A-like</fullName>
    </submittedName>
</protein>
<comment type="caution">
    <text evidence="2">The sequence shown here is derived from an EMBL/GenBank/DDBJ whole genome shotgun (WGS) entry which is preliminary data.</text>
</comment>
<dbReference type="PANTHER" id="PTHR34034:SF2">
    <property type="entry name" value="PROTEIN FAM180A"/>
    <property type="match status" value="1"/>
</dbReference>
<evidence type="ECO:0000256" key="1">
    <source>
        <dbReference type="SAM" id="Phobius"/>
    </source>
</evidence>
<dbReference type="Pfam" id="PF15173">
    <property type="entry name" value="FAM180"/>
    <property type="match status" value="1"/>
</dbReference>
<feature type="transmembrane region" description="Helical" evidence="1">
    <location>
        <begin position="6"/>
        <end position="25"/>
    </location>
</feature>
<proteinExistence type="predicted"/>
<dbReference type="AlphaFoldDB" id="A0A8T2LTZ3"/>
<gene>
    <name evidence="2" type="primary">FAM180A</name>
    <name evidence="2" type="ORF">AMEX_G12159</name>
</gene>
<evidence type="ECO:0000313" key="2">
    <source>
        <dbReference type="EMBL" id="KAG9273065.1"/>
    </source>
</evidence>
<organism evidence="2 3">
    <name type="scientific">Astyanax mexicanus</name>
    <name type="common">Blind cave fish</name>
    <name type="synonym">Astyanax fasciatus mexicanus</name>
    <dbReference type="NCBI Taxonomy" id="7994"/>
    <lineage>
        <taxon>Eukaryota</taxon>
        <taxon>Metazoa</taxon>
        <taxon>Chordata</taxon>
        <taxon>Craniata</taxon>
        <taxon>Vertebrata</taxon>
        <taxon>Euteleostomi</taxon>
        <taxon>Actinopterygii</taxon>
        <taxon>Neopterygii</taxon>
        <taxon>Teleostei</taxon>
        <taxon>Ostariophysi</taxon>
        <taxon>Characiformes</taxon>
        <taxon>Characoidei</taxon>
        <taxon>Acestrorhamphidae</taxon>
        <taxon>Acestrorhamphinae</taxon>
        <taxon>Astyanax</taxon>
    </lineage>
</organism>
<dbReference type="Proteomes" id="UP000752171">
    <property type="component" value="Unassembled WGS sequence"/>
</dbReference>
<evidence type="ECO:0000313" key="3">
    <source>
        <dbReference type="Proteomes" id="UP000752171"/>
    </source>
</evidence>
<keyword evidence="1" id="KW-1133">Transmembrane helix</keyword>
<keyword evidence="1" id="KW-0472">Membrane</keyword>